<evidence type="ECO:0000256" key="2">
    <source>
        <dbReference type="ARBA" id="ARBA00022490"/>
    </source>
</evidence>
<dbReference type="PROSITE" id="PS50846">
    <property type="entry name" value="HMA_2"/>
    <property type="match status" value="1"/>
</dbReference>
<evidence type="ECO:0000256" key="5">
    <source>
        <dbReference type="ARBA" id="ARBA00023186"/>
    </source>
</evidence>
<dbReference type="InterPro" id="IPR006121">
    <property type="entry name" value="HMA_dom"/>
</dbReference>
<dbReference type="Proteomes" id="UP001208017">
    <property type="component" value="Unassembled WGS sequence"/>
</dbReference>
<dbReference type="Pfam" id="PF00403">
    <property type="entry name" value="HMA"/>
    <property type="match status" value="1"/>
</dbReference>
<comment type="subcellular location">
    <subcellularLocation>
        <location evidence="1">Cytoplasm</location>
    </subcellularLocation>
</comment>
<dbReference type="NCBIfam" id="NF033795">
    <property type="entry name" value="chaper_CopZ_Bs"/>
    <property type="match status" value="1"/>
</dbReference>
<evidence type="ECO:0000259" key="6">
    <source>
        <dbReference type="PROSITE" id="PS50846"/>
    </source>
</evidence>
<dbReference type="InterPro" id="IPR006122">
    <property type="entry name" value="HMA_Cu_ion-bd"/>
</dbReference>
<comment type="caution">
    <text evidence="7">The sequence shown here is derived from an EMBL/GenBank/DDBJ whole genome shotgun (WGS) entry which is preliminary data.</text>
</comment>
<keyword evidence="2" id="KW-0963">Cytoplasm</keyword>
<dbReference type="PRINTS" id="PR00944">
    <property type="entry name" value="CUEXPORT"/>
</dbReference>
<keyword evidence="3" id="KW-0479">Metal-binding</keyword>
<dbReference type="InterPro" id="IPR017969">
    <property type="entry name" value="Heavy-metal-associated_CS"/>
</dbReference>
<dbReference type="EMBL" id="JAPMLT010000001">
    <property type="protein sequence ID" value="MCX7569108.1"/>
    <property type="molecule type" value="Genomic_DNA"/>
</dbReference>
<keyword evidence="5" id="KW-0143">Chaperone</keyword>
<dbReference type="RefSeq" id="WP_267150330.1">
    <property type="nucleotide sequence ID" value="NZ_JAPMLT010000001.1"/>
</dbReference>
<dbReference type="InterPro" id="IPR049740">
    <property type="entry name" value="CopZ"/>
</dbReference>
<reference evidence="7 8" key="1">
    <citation type="submission" date="2022-11" db="EMBL/GenBank/DDBJ databases">
        <title>Study of microbial diversity in lake waters.</title>
        <authorList>
            <person name="Zhang J."/>
        </authorList>
    </citation>
    <scope>NUCLEOTIDE SEQUENCE [LARGE SCALE GENOMIC DNA]</scope>
    <source>
        <strain evidence="7 8">DT12</strain>
    </source>
</reference>
<evidence type="ECO:0000313" key="7">
    <source>
        <dbReference type="EMBL" id="MCX7569108.1"/>
    </source>
</evidence>
<proteinExistence type="predicted"/>
<dbReference type="SUPFAM" id="SSF55008">
    <property type="entry name" value="HMA, heavy metal-associated domain"/>
    <property type="match status" value="1"/>
</dbReference>
<keyword evidence="8" id="KW-1185">Reference proteome</keyword>
<organism evidence="7 8">
    <name type="scientific">Tumebacillus lacus</name>
    <dbReference type="NCBI Taxonomy" id="2995335"/>
    <lineage>
        <taxon>Bacteria</taxon>
        <taxon>Bacillati</taxon>
        <taxon>Bacillota</taxon>
        <taxon>Bacilli</taxon>
        <taxon>Bacillales</taxon>
        <taxon>Alicyclobacillaceae</taxon>
        <taxon>Tumebacillus</taxon>
    </lineage>
</organism>
<feature type="domain" description="HMA" evidence="6">
    <location>
        <begin position="2"/>
        <end position="67"/>
    </location>
</feature>
<evidence type="ECO:0000256" key="3">
    <source>
        <dbReference type="ARBA" id="ARBA00022723"/>
    </source>
</evidence>
<protein>
    <submittedName>
        <fullName evidence="7">Copper chaperone CopZ</fullName>
    </submittedName>
</protein>
<sequence length="67" mass="7005">MEKTTLNVQGMSCGHCKAAIESAVKEVGASDVTVNLEAGTVDVTYDTAKVDLQKVKDAIEDAGYDVA</sequence>
<evidence type="ECO:0000313" key="8">
    <source>
        <dbReference type="Proteomes" id="UP001208017"/>
    </source>
</evidence>
<evidence type="ECO:0000256" key="1">
    <source>
        <dbReference type="ARBA" id="ARBA00004496"/>
    </source>
</evidence>
<dbReference type="CDD" id="cd00371">
    <property type="entry name" value="HMA"/>
    <property type="match status" value="1"/>
</dbReference>
<dbReference type="InterPro" id="IPR000428">
    <property type="entry name" value="Cu-bd"/>
</dbReference>
<accession>A0ABT3WZF9</accession>
<evidence type="ECO:0000256" key="4">
    <source>
        <dbReference type="ARBA" id="ARBA00023008"/>
    </source>
</evidence>
<dbReference type="PROSITE" id="PS01047">
    <property type="entry name" value="HMA_1"/>
    <property type="match status" value="1"/>
</dbReference>
<dbReference type="Gene3D" id="3.30.70.100">
    <property type="match status" value="1"/>
</dbReference>
<name>A0ABT3WZF9_9BACL</name>
<dbReference type="NCBIfam" id="TIGR00003">
    <property type="entry name" value="copper ion binding protein"/>
    <property type="match status" value="1"/>
</dbReference>
<gene>
    <name evidence="7" type="primary">copZ</name>
    <name evidence="7" type="ORF">OS242_03935</name>
</gene>
<dbReference type="InterPro" id="IPR036163">
    <property type="entry name" value="HMA_dom_sf"/>
</dbReference>
<keyword evidence="4" id="KW-0186">Copper</keyword>